<dbReference type="SUPFAM" id="SSF88946">
    <property type="entry name" value="Sigma2 domain of RNA polymerase sigma factors"/>
    <property type="match status" value="1"/>
</dbReference>
<dbReference type="NCBIfam" id="TIGR02937">
    <property type="entry name" value="sigma70-ECF"/>
    <property type="match status" value="1"/>
</dbReference>
<keyword evidence="4" id="KW-0238">DNA-binding</keyword>
<dbReference type="HOGENOM" id="CLU_047691_3_4_0"/>
<evidence type="ECO:0000313" key="8">
    <source>
        <dbReference type="EMBL" id="ABJ86090.1"/>
    </source>
</evidence>
<feature type="domain" description="RNA polymerase sigma factor 70 region 4 type 2" evidence="7">
    <location>
        <begin position="117"/>
        <end position="168"/>
    </location>
</feature>
<dbReference type="GO" id="GO:0006352">
    <property type="term" value="P:DNA-templated transcription initiation"/>
    <property type="evidence" value="ECO:0007669"/>
    <property type="project" value="InterPro"/>
</dbReference>
<dbReference type="PANTHER" id="PTHR43133">
    <property type="entry name" value="RNA POLYMERASE ECF-TYPE SIGMA FACTO"/>
    <property type="match status" value="1"/>
</dbReference>
<keyword evidence="5" id="KW-0804">Transcription</keyword>
<evidence type="ECO:0000256" key="3">
    <source>
        <dbReference type="ARBA" id="ARBA00023082"/>
    </source>
</evidence>
<evidence type="ECO:0000259" key="6">
    <source>
        <dbReference type="Pfam" id="PF04542"/>
    </source>
</evidence>
<keyword evidence="2" id="KW-0805">Transcription regulation</keyword>
<dbReference type="InterPro" id="IPR013325">
    <property type="entry name" value="RNA_pol_sigma_r2"/>
</dbReference>
<dbReference type="KEGG" id="sus:Acid_5135"/>
<dbReference type="PANTHER" id="PTHR43133:SF8">
    <property type="entry name" value="RNA POLYMERASE SIGMA FACTOR HI_1459-RELATED"/>
    <property type="match status" value="1"/>
</dbReference>
<dbReference type="InterPro" id="IPR007627">
    <property type="entry name" value="RNA_pol_sigma70_r2"/>
</dbReference>
<dbReference type="Gene3D" id="1.10.10.10">
    <property type="entry name" value="Winged helix-like DNA-binding domain superfamily/Winged helix DNA-binding domain"/>
    <property type="match status" value="1"/>
</dbReference>
<dbReference type="Gene3D" id="1.10.1740.10">
    <property type="match status" value="1"/>
</dbReference>
<evidence type="ECO:0000256" key="4">
    <source>
        <dbReference type="ARBA" id="ARBA00023125"/>
    </source>
</evidence>
<evidence type="ECO:0000256" key="2">
    <source>
        <dbReference type="ARBA" id="ARBA00023015"/>
    </source>
</evidence>
<dbReference type="InterPro" id="IPR036388">
    <property type="entry name" value="WH-like_DNA-bd_sf"/>
</dbReference>
<dbReference type="Pfam" id="PF04542">
    <property type="entry name" value="Sigma70_r2"/>
    <property type="match status" value="1"/>
</dbReference>
<dbReference type="InterPro" id="IPR014284">
    <property type="entry name" value="RNA_pol_sigma-70_dom"/>
</dbReference>
<dbReference type="eggNOG" id="COG1595">
    <property type="taxonomic scope" value="Bacteria"/>
</dbReference>
<dbReference type="SUPFAM" id="SSF88659">
    <property type="entry name" value="Sigma3 and sigma4 domains of RNA polymerase sigma factors"/>
    <property type="match status" value="1"/>
</dbReference>
<name>Q01W75_SOLUE</name>
<dbReference type="CDD" id="cd06171">
    <property type="entry name" value="Sigma70_r4"/>
    <property type="match status" value="1"/>
</dbReference>
<reference evidence="8" key="1">
    <citation type="submission" date="2006-10" db="EMBL/GenBank/DDBJ databases">
        <title>Complete sequence of Solibacter usitatus Ellin6076.</title>
        <authorList>
            <consortium name="US DOE Joint Genome Institute"/>
            <person name="Copeland A."/>
            <person name="Lucas S."/>
            <person name="Lapidus A."/>
            <person name="Barry K."/>
            <person name="Detter J.C."/>
            <person name="Glavina del Rio T."/>
            <person name="Hammon N."/>
            <person name="Israni S."/>
            <person name="Dalin E."/>
            <person name="Tice H."/>
            <person name="Pitluck S."/>
            <person name="Thompson L.S."/>
            <person name="Brettin T."/>
            <person name="Bruce D."/>
            <person name="Han C."/>
            <person name="Tapia R."/>
            <person name="Gilna P."/>
            <person name="Schmutz J."/>
            <person name="Larimer F."/>
            <person name="Land M."/>
            <person name="Hauser L."/>
            <person name="Kyrpides N."/>
            <person name="Mikhailova N."/>
            <person name="Janssen P.H."/>
            <person name="Kuske C.R."/>
            <person name="Richardson P."/>
        </authorList>
    </citation>
    <scope>NUCLEOTIDE SEQUENCE</scope>
    <source>
        <strain evidence="8">Ellin6076</strain>
    </source>
</reference>
<accession>Q01W75</accession>
<keyword evidence="3" id="KW-0731">Sigma factor</keyword>
<dbReference type="GO" id="GO:0003677">
    <property type="term" value="F:DNA binding"/>
    <property type="evidence" value="ECO:0007669"/>
    <property type="project" value="UniProtKB-KW"/>
</dbReference>
<gene>
    <name evidence="8" type="ordered locus">Acid_5135</name>
</gene>
<evidence type="ECO:0000259" key="7">
    <source>
        <dbReference type="Pfam" id="PF08281"/>
    </source>
</evidence>
<organism evidence="8">
    <name type="scientific">Solibacter usitatus (strain Ellin6076)</name>
    <dbReference type="NCBI Taxonomy" id="234267"/>
    <lineage>
        <taxon>Bacteria</taxon>
        <taxon>Pseudomonadati</taxon>
        <taxon>Acidobacteriota</taxon>
        <taxon>Terriglobia</taxon>
        <taxon>Bryobacterales</taxon>
        <taxon>Solibacteraceae</taxon>
        <taxon>Candidatus Solibacter</taxon>
    </lineage>
</organism>
<dbReference type="InParanoid" id="Q01W75"/>
<evidence type="ECO:0000256" key="1">
    <source>
        <dbReference type="ARBA" id="ARBA00010641"/>
    </source>
</evidence>
<dbReference type="InterPro" id="IPR013249">
    <property type="entry name" value="RNA_pol_sigma70_r4_t2"/>
</dbReference>
<dbReference type="AlphaFoldDB" id="Q01W75"/>
<comment type="similarity">
    <text evidence="1">Belongs to the sigma-70 factor family. ECF subfamily.</text>
</comment>
<evidence type="ECO:0000256" key="5">
    <source>
        <dbReference type="ARBA" id="ARBA00023163"/>
    </source>
</evidence>
<dbReference type="GO" id="GO:0016987">
    <property type="term" value="F:sigma factor activity"/>
    <property type="evidence" value="ECO:0007669"/>
    <property type="project" value="UniProtKB-KW"/>
</dbReference>
<feature type="domain" description="RNA polymerase sigma-70 region 2" evidence="6">
    <location>
        <begin position="32"/>
        <end position="97"/>
    </location>
</feature>
<dbReference type="Pfam" id="PF08281">
    <property type="entry name" value="Sigma70_r4_2"/>
    <property type="match status" value="1"/>
</dbReference>
<sequence length="175" mass="19476">MMQTMAMPADASEDDGLVCAAIAGDRPAFGELYVRYARMVHGILLAKVPPKDAEDLVQDVFMAAMRQLRGLRTAAAFRGWLCAIARNRAMDYYRRSRESEPVEEVAAPRGATNDAFLVLDAIRRLPEAYRETLILRLVEGMTGPEIADRTGLTADSVRVNLCRGMKMLRELLEAK</sequence>
<dbReference type="InterPro" id="IPR013324">
    <property type="entry name" value="RNA_pol_sigma_r3/r4-like"/>
</dbReference>
<protein>
    <submittedName>
        <fullName evidence="8">RNA polymerase, sigma-24 subunit, ECF subfamily</fullName>
    </submittedName>
</protein>
<dbReference type="STRING" id="234267.Acid_5135"/>
<dbReference type="EMBL" id="CP000473">
    <property type="protein sequence ID" value="ABJ86090.1"/>
    <property type="molecule type" value="Genomic_DNA"/>
</dbReference>
<dbReference type="InterPro" id="IPR039425">
    <property type="entry name" value="RNA_pol_sigma-70-like"/>
</dbReference>
<proteinExistence type="inferred from homology"/>